<evidence type="ECO:0000256" key="7">
    <source>
        <dbReference type="ARBA" id="ARBA00023242"/>
    </source>
</evidence>
<feature type="transmembrane region" description="Helical" evidence="8">
    <location>
        <begin position="451"/>
        <end position="471"/>
    </location>
</feature>
<dbReference type="InterPro" id="IPR011701">
    <property type="entry name" value="MFS"/>
</dbReference>
<evidence type="ECO:0000259" key="9">
    <source>
        <dbReference type="SMART" id="SM00906"/>
    </source>
</evidence>
<feature type="transmembrane region" description="Helical" evidence="8">
    <location>
        <begin position="416"/>
        <end position="439"/>
    </location>
</feature>
<dbReference type="InterPro" id="IPR036259">
    <property type="entry name" value="MFS_trans_sf"/>
</dbReference>
<keyword evidence="11" id="KW-1185">Reference proteome</keyword>
<comment type="subcellular location">
    <subcellularLocation>
        <location evidence="1">Membrane</location>
        <topology evidence="1">Multi-pass membrane protein</topology>
    </subcellularLocation>
</comment>
<feature type="domain" description="Xylanolytic transcriptional activator regulatory" evidence="9">
    <location>
        <begin position="745"/>
        <end position="816"/>
    </location>
</feature>
<evidence type="ECO:0000256" key="8">
    <source>
        <dbReference type="SAM" id="Phobius"/>
    </source>
</evidence>
<dbReference type="AlphaFoldDB" id="A0A8H5NQY3"/>
<dbReference type="PANTHER" id="PTHR43791:SF13">
    <property type="entry name" value="MAJOR FACILITATOR SUPERFAMILY (MFS) PROFILE DOMAIN-CONTAINING PROTEIN"/>
    <property type="match status" value="1"/>
</dbReference>
<organism evidence="10 11">
    <name type="scientific">Fusarium pseudoanthophilum</name>
    <dbReference type="NCBI Taxonomy" id="48495"/>
    <lineage>
        <taxon>Eukaryota</taxon>
        <taxon>Fungi</taxon>
        <taxon>Dikarya</taxon>
        <taxon>Ascomycota</taxon>
        <taxon>Pezizomycotina</taxon>
        <taxon>Sordariomycetes</taxon>
        <taxon>Hypocreomycetidae</taxon>
        <taxon>Hypocreales</taxon>
        <taxon>Nectriaceae</taxon>
        <taxon>Fusarium</taxon>
        <taxon>Fusarium fujikuroi species complex</taxon>
    </lineage>
</organism>
<dbReference type="FunFam" id="1.20.1250.20:FF:000013">
    <property type="entry name" value="MFS general substrate transporter"/>
    <property type="match status" value="1"/>
</dbReference>
<evidence type="ECO:0000256" key="3">
    <source>
        <dbReference type="ARBA" id="ARBA00022692"/>
    </source>
</evidence>
<evidence type="ECO:0000256" key="4">
    <source>
        <dbReference type="ARBA" id="ARBA00022989"/>
    </source>
</evidence>
<evidence type="ECO:0000256" key="5">
    <source>
        <dbReference type="ARBA" id="ARBA00023136"/>
    </source>
</evidence>
<evidence type="ECO:0000313" key="11">
    <source>
        <dbReference type="Proteomes" id="UP000544095"/>
    </source>
</evidence>
<protein>
    <submittedName>
        <fullName evidence="10">Major facilitator superfamily transporter</fullName>
    </submittedName>
</protein>
<feature type="transmembrane region" description="Helical" evidence="8">
    <location>
        <begin position="295"/>
        <end position="314"/>
    </location>
</feature>
<name>A0A8H5NQY3_9HYPO</name>
<feature type="transmembrane region" description="Helical" evidence="8">
    <location>
        <begin position="326"/>
        <end position="348"/>
    </location>
</feature>
<dbReference type="SUPFAM" id="SSF103473">
    <property type="entry name" value="MFS general substrate transporter"/>
    <property type="match status" value="1"/>
</dbReference>
<dbReference type="Pfam" id="PF07690">
    <property type="entry name" value="MFS_1"/>
    <property type="match status" value="1"/>
</dbReference>
<dbReference type="Gene3D" id="1.20.1250.20">
    <property type="entry name" value="MFS general substrate transporter like domains"/>
    <property type="match status" value="1"/>
</dbReference>
<keyword evidence="4 8" id="KW-1133">Transmembrane helix</keyword>
<keyword evidence="2" id="KW-0813">Transport</keyword>
<accession>A0A8H5NQY3</accession>
<keyword evidence="6" id="KW-0325">Glycoprotein</keyword>
<dbReference type="GO" id="GO:0006351">
    <property type="term" value="P:DNA-templated transcription"/>
    <property type="evidence" value="ECO:0007669"/>
    <property type="project" value="InterPro"/>
</dbReference>
<feature type="transmembrane region" description="Helical" evidence="8">
    <location>
        <begin position="187"/>
        <end position="208"/>
    </location>
</feature>
<gene>
    <name evidence="10" type="ORF">FPANT_12205</name>
</gene>
<dbReference type="Proteomes" id="UP000544095">
    <property type="component" value="Unassembled WGS sequence"/>
</dbReference>
<evidence type="ECO:0000313" key="10">
    <source>
        <dbReference type="EMBL" id="KAF5573683.1"/>
    </source>
</evidence>
<feature type="transmembrane region" description="Helical" evidence="8">
    <location>
        <begin position="56"/>
        <end position="73"/>
    </location>
</feature>
<reference evidence="10 11" key="1">
    <citation type="submission" date="2020-05" db="EMBL/GenBank/DDBJ databases">
        <title>Identification and distribution of gene clusters putatively required for synthesis of sphingolipid metabolism inhibitors in phylogenetically diverse species of the filamentous fungus Fusarium.</title>
        <authorList>
            <person name="Kim H.-S."/>
            <person name="Busman M."/>
            <person name="Brown D.W."/>
            <person name="Divon H."/>
            <person name="Uhlig S."/>
            <person name="Proctor R.H."/>
        </authorList>
    </citation>
    <scope>NUCLEOTIDE SEQUENCE [LARGE SCALE GENOMIC DNA]</scope>
    <source>
        <strain evidence="10 11">NRRL 25211</strain>
    </source>
</reference>
<feature type="transmembrane region" description="Helical" evidence="8">
    <location>
        <begin position="132"/>
        <end position="158"/>
    </location>
</feature>
<dbReference type="GO" id="GO:0016020">
    <property type="term" value="C:membrane"/>
    <property type="evidence" value="ECO:0007669"/>
    <property type="project" value="UniProtKB-SubCell"/>
</dbReference>
<feature type="transmembrane region" description="Helical" evidence="8">
    <location>
        <begin position="220"/>
        <end position="240"/>
    </location>
</feature>
<dbReference type="Pfam" id="PF04082">
    <property type="entry name" value="Fungal_trans"/>
    <property type="match status" value="1"/>
</dbReference>
<dbReference type="GO" id="GO:0008270">
    <property type="term" value="F:zinc ion binding"/>
    <property type="evidence" value="ECO:0007669"/>
    <property type="project" value="InterPro"/>
</dbReference>
<evidence type="ECO:0000256" key="2">
    <source>
        <dbReference type="ARBA" id="ARBA00022448"/>
    </source>
</evidence>
<dbReference type="GO" id="GO:0003677">
    <property type="term" value="F:DNA binding"/>
    <property type="evidence" value="ECO:0007669"/>
    <property type="project" value="InterPro"/>
</dbReference>
<dbReference type="InterPro" id="IPR007219">
    <property type="entry name" value="XnlR_reg_dom"/>
</dbReference>
<proteinExistence type="predicted"/>
<dbReference type="FunFam" id="1.20.1250.20:FF:000057">
    <property type="entry name" value="MFS general substrate transporter"/>
    <property type="match status" value="1"/>
</dbReference>
<dbReference type="CDD" id="cd12148">
    <property type="entry name" value="fungal_TF_MHR"/>
    <property type="match status" value="1"/>
</dbReference>
<feature type="transmembrane region" description="Helical" evidence="8">
    <location>
        <begin position="96"/>
        <end position="120"/>
    </location>
</feature>
<comment type="caution">
    <text evidence="10">The sequence shown here is derived from an EMBL/GenBank/DDBJ whole genome shotgun (WGS) entry which is preliminary data.</text>
</comment>
<dbReference type="EMBL" id="JAAOAR010000784">
    <property type="protein sequence ID" value="KAF5573683.1"/>
    <property type="molecule type" value="Genomic_DNA"/>
</dbReference>
<keyword evidence="5 8" id="KW-0472">Membrane</keyword>
<keyword evidence="3 8" id="KW-0812">Transmembrane</keyword>
<feature type="transmembrane region" description="Helical" evidence="8">
    <location>
        <begin position="360"/>
        <end position="378"/>
    </location>
</feature>
<dbReference type="GO" id="GO:0022857">
    <property type="term" value="F:transmembrane transporter activity"/>
    <property type="evidence" value="ECO:0007669"/>
    <property type="project" value="InterPro"/>
</dbReference>
<dbReference type="SMART" id="SM00906">
    <property type="entry name" value="Fungal_trans"/>
    <property type="match status" value="1"/>
</dbReference>
<keyword evidence="7" id="KW-0539">Nucleus</keyword>
<evidence type="ECO:0000256" key="1">
    <source>
        <dbReference type="ARBA" id="ARBA00004141"/>
    </source>
</evidence>
<evidence type="ECO:0000256" key="6">
    <source>
        <dbReference type="ARBA" id="ARBA00023180"/>
    </source>
</evidence>
<sequence length="1103" mass="123351">MAVQRTTSHDSSAEKEYATHVEGEAVMDEYLSLFPLLANKSLEERQQIEKKLKRKLDWVFLPVVTLMLLMGYLDRINVANARLAGMQDDLHMSDTMWSAGISLFYVGYIVTQLPATVYLAKGLPRWQMPAYVIAWSVITACMAAMSSGWSFLVCRFMVGVAEGPFLPMVSLMTSSWYTKEEAPLRMAIWHAGNIASNIFSGLLAAGILENMNGLAGMRAWQWFVIIEGIVGLFVAIMGFWCIPNFPHNTGTYFMTAEMSEMAQYRMVVSAGGRSEDDEGGAWEGVKLACKDPFTWIYTVLHFGLIVALSFKDFFPSIVKTLGYSNLMTYLIQAPPYIFAYLATCVISWSSGRHMEHCWHIIGSTVACIVGVVIMISTLNAGARYFGMFLLCAGPFVGLNIHIPWETTNVARPRTKRGALVAITNCIASVSHWFTPYFFLRSQEPRYQNGGILIIAGCVMGIAGCLVCKWYVNRLNKKMDEHEAANNLPKRWRYVEVMLHEINFINAIAEIYYLPAAQCYARQPDVFAGAWSAFRSFKTISFLAGILPAGTILALSTNADRECLPVHSATIARSVAESSPELKQTWSPGRGHYVTYDDEIDETSARAFAPAKIKVGPHASTQRETLVLWKALDIPPLAARQSLLSAFLDYCNLWTPVLEQKDIHELSHFEQEPTSLLLAQSLWLAGSRVTSSPSVVAFASSDDFYHRAKAVFWSGVETDGLSAIKASLMLQWYNPQAPEHISFDNSGFWLKIGVGIAHQIGLHRESPPGPSRAIRRRLWWSLVVRDSLISVAHGRPRVINLDDSDVQPPIPSDFPDSHFAFQLFSAWVDICQVLGEISSCCIRRHMSRTKRLYIESSLYRWATSLPQELQVAPSNQPTHGYLATSQNLPARQLYLPYFTSLIVFSRMQPAHSGGSATATLAASFVARIFEDFLARDEIKVLAPISTRYCLISSMALVSVMPNKRLWDAVQPDLEKLQLALAELSKRWRSAIGASRALQNAINKRQQRAPSSTAHFRMDDKGSLEYFKMIDLGYCRIWSTMSQQMSSSFSPMAAQEQIPEPVQPPGNNVLATDAFMDPGEALDMGAFQFEHVENWILNDGFLFEP</sequence>
<feature type="transmembrane region" description="Helical" evidence="8">
    <location>
        <begin position="385"/>
        <end position="404"/>
    </location>
</feature>
<dbReference type="PANTHER" id="PTHR43791">
    <property type="entry name" value="PERMEASE-RELATED"/>
    <property type="match status" value="1"/>
</dbReference>